<evidence type="ECO:0000256" key="2">
    <source>
        <dbReference type="ARBA" id="ARBA00022692"/>
    </source>
</evidence>
<protein>
    <submittedName>
        <fullName evidence="10">ATP-binding cassette, subfamily C, CydD/ATP-binding cassette, subfamily C, CydCD</fullName>
    </submittedName>
</protein>
<keyword evidence="4 10" id="KW-0067">ATP-binding</keyword>
<dbReference type="OrthoDB" id="9806127at2"/>
<dbReference type="AlphaFoldDB" id="A0A1I0V8B4"/>
<dbReference type="InterPro" id="IPR014216">
    <property type="entry name" value="ABC_transptr_CydD"/>
</dbReference>
<feature type="transmembrane region" description="Helical" evidence="7">
    <location>
        <begin position="36"/>
        <end position="55"/>
    </location>
</feature>
<dbReference type="PANTHER" id="PTHR24221:SF590">
    <property type="entry name" value="COMPONENT LINKED WITH THE ASSEMBLY OF CYTOCHROME' TRANSPORT TRANSMEMBRANE ATP-BINDING PROTEIN ABC TRANSPORTER CYDD-RELATED"/>
    <property type="match status" value="1"/>
</dbReference>
<feature type="transmembrane region" description="Helical" evidence="7">
    <location>
        <begin position="75"/>
        <end position="97"/>
    </location>
</feature>
<dbReference type="RefSeq" id="WP_090029898.1">
    <property type="nucleotide sequence ID" value="NZ_BONM01000005.1"/>
</dbReference>
<evidence type="ECO:0000313" key="10">
    <source>
        <dbReference type="EMBL" id="SFA71806.1"/>
    </source>
</evidence>
<dbReference type="GO" id="GO:0016887">
    <property type="term" value="F:ATP hydrolysis activity"/>
    <property type="evidence" value="ECO:0007669"/>
    <property type="project" value="InterPro"/>
</dbReference>
<dbReference type="SUPFAM" id="SSF90123">
    <property type="entry name" value="ABC transporter transmembrane region"/>
    <property type="match status" value="1"/>
</dbReference>
<feature type="domain" description="ABC transporter" evidence="8">
    <location>
        <begin position="348"/>
        <end position="568"/>
    </location>
</feature>
<dbReference type="InterPro" id="IPR036640">
    <property type="entry name" value="ABC1_TM_sf"/>
</dbReference>
<proteinExistence type="predicted"/>
<feature type="transmembrane region" description="Helical" evidence="7">
    <location>
        <begin position="150"/>
        <end position="169"/>
    </location>
</feature>
<dbReference type="PROSITE" id="PS50929">
    <property type="entry name" value="ABC_TM1F"/>
    <property type="match status" value="1"/>
</dbReference>
<evidence type="ECO:0000256" key="1">
    <source>
        <dbReference type="ARBA" id="ARBA00004651"/>
    </source>
</evidence>
<feature type="transmembrane region" description="Helical" evidence="7">
    <location>
        <begin position="254"/>
        <end position="279"/>
    </location>
</feature>
<dbReference type="InterPro" id="IPR003439">
    <property type="entry name" value="ABC_transporter-like_ATP-bd"/>
</dbReference>
<evidence type="ECO:0000256" key="3">
    <source>
        <dbReference type="ARBA" id="ARBA00022741"/>
    </source>
</evidence>
<accession>A0A1I0V8B4</accession>
<name>A0A1I0V8B4_9CELL</name>
<comment type="subcellular location">
    <subcellularLocation>
        <location evidence="1">Cell membrane</location>
        <topology evidence="1">Multi-pass membrane protein</topology>
    </subcellularLocation>
</comment>
<dbReference type="NCBIfam" id="TIGR02857">
    <property type="entry name" value="CydD"/>
    <property type="match status" value="1"/>
</dbReference>
<dbReference type="STRING" id="988821.SAMN05421867_101190"/>
<dbReference type="EMBL" id="FOKA01000001">
    <property type="protein sequence ID" value="SFA71806.1"/>
    <property type="molecule type" value="Genomic_DNA"/>
</dbReference>
<keyword evidence="2 7" id="KW-0812">Transmembrane</keyword>
<dbReference type="GO" id="GO:0005886">
    <property type="term" value="C:plasma membrane"/>
    <property type="evidence" value="ECO:0007669"/>
    <property type="project" value="UniProtKB-SubCell"/>
</dbReference>
<dbReference type="InterPro" id="IPR011527">
    <property type="entry name" value="ABC1_TM_dom"/>
</dbReference>
<dbReference type="PROSITE" id="PS50893">
    <property type="entry name" value="ABC_TRANSPORTER_2"/>
    <property type="match status" value="1"/>
</dbReference>
<dbReference type="Pfam" id="PF00664">
    <property type="entry name" value="ABC_membrane"/>
    <property type="match status" value="1"/>
</dbReference>
<evidence type="ECO:0000313" key="11">
    <source>
        <dbReference type="Proteomes" id="UP000199012"/>
    </source>
</evidence>
<evidence type="ECO:0000256" key="6">
    <source>
        <dbReference type="ARBA" id="ARBA00023136"/>
    </source>
</evidence>
<dbReference type="PANTHER" id="PTHR24221">
    <property type="entry name" value="ATP-BINDING CASSETTE SUB-FAMILY B"/>
    <property type="match status" value="1"/>
</dbReference>
<evidence type="ECO:0000259" key="9">
    <source>
        <dbReference type="PROSITE" id="PS50929"/>
    </source>
</evidence>
<dbReference type="Gene3D" id="3.40.50.300">
    <property type="entry name" value="P-loop containing nucleotide triphosphate hydrolases"/>
    <property type="match status" value="1"/>
</dbReference>
<dbReference type="Gene3D" id="1.20.1560.10">
    <property type="entry name" value="ABC transporter type 1, transmembrane domain"/>
    <property type="match status" value="1"/>
</dbReference>
<dbReference type="InterPro" id="IPR039421">
    <property type="entry name" value="Type_1_exporter"/>
</dbReference>
<evidence type="ECO:0000259" key="8">
    <source>
        <dbReference type="PROSITE" id="PS50893"/>
    </source>
</evidence>
<dbReference type="SUPFAM" id="SSF52540">
    <property type="entry name" value="P-loop containing nucleoside triphosphate hydrolases"/>
    <property type="match status" value="1"/>
</dbReference>
<dbReference type="SMART" id="SM00382">
    <property type="entry name" value="AAA"/>
    <property type="match status" value="1"/>
</dbReference>
<gene>
    <name evidence="10" type="ORF">SAMN05421867_101190</name>
</gene>
<reference evidence="10 11" key="1">
    <citation type="submission" date="2016-10" db="EMBL/GenBank/DDBJ databases">
        <authorList>
            <person name="de Groot N.N."/>
        </authorList>
    </citation>
    <scope>NUCLEOTIDE SEQUENCE [LARGE SCALE GENOMIC DNA]</scope>
    <source>
        <strain evidence="10 11">CGMCC 4.6945</strain>
    </source>
</reference>
<dbReference type="Proteomes" id="UP000199012">
    <property type="component" value="Unassembled WGS sequence"/>
</dbReference>
<dbReference type="GO" id="GO:0005524">
    <property type="term" value="F:ATP binding"/>
    <property type="evidence" value="ECO:0007669"/>
    <property type="project" value="UniProtKB-KW"/>
</dbReference>
<dbReference type="Pfam" id="PF00005">
    <property type="entry name" value="ABC_tran"/>
    <property type="match status" value="1"/>
</dbReference>
<keyword evidence="6 7" id="KW-0472">Membrane</keyword>
<evidence type="ECO:0000256" key="7">
    <source>
        <dbReference type="SAM" id="Phobius"/>
    </source>
</evidence>
<sequence>MPGRRLLARARTGRGGADDAGTAAVTARPEVRRLRAACTAVAVLVAALVVLQWALVARVVEAVVGAGRSPAALAVPLAGALAAWWARAGLLALRDLLAARTSARVRREVGLDVVRTLVRLGPAADARAGELATTATAGVRLLDGLVARYVPGRTHATVVPLLLAAAVLVLDPPTALVLVPTGVLVVVFLWLVGLRAQGAAARQWEGLGRLGALLTDALRVLPTVVTYGRAPATVRWLADVAEGYRVATLRVLRAAFLSGFVLELGATLSTALVAMTVGVRLFEGGLGLECALLVLLLAPEFFAPLRALGADRHAALEGRPAAERIAALLALPGPPSGDVPVPAGVPEVRLEGVGVRRDGRDVLQGVDLVLPPGSRTALVGPSGAGKTTPVRLVLGYGEPGTGRVLVGGTPLPRLRRADWWAAVAHVPERPYLLPGTVADNVRLGRPDADDEQVSTALVRAGLTEVVAALPQGVRTRVGEDGATLSGGERLRLALARAFLQDTPLVVLDEPTSQLDPATEAVVLAAVADLARGRTLLTVTHRSAPTALHDRVVRLRPDGVLVDGAVAQAVP</sequence>
<keyword evidence="5 7" id="KW-1133">Transmembrane helix</keyword>
<keyword evidence="11" id="KW-1185">Reference proteome</keyword>
<keyword evidence="3" id="KW-0547">Nucleotide-binding</keyword>
<feature type="domain" description="ABC transmembrane type-1" evidence="9">
    <location>
        <begin position="36"/>
        <end position="309"/>
    </location>
</feature>
<organism evidence="10 11">
    <name type="scientific">Cellulomonas marina</name>
    <dbReference type="NCBI Taxonomy" id="988821"/>
    <lineage>
        <taxon>Bacteria</taxon>
        <taxon>Bacillati</taxon>
        <taxon>Actinomycetota</taxon>
        <taxon>Actinomycetes</taxon>
        <taxon>Micrococcales</taxon>
        <taxon>Cellulomonadaceae</taxon>
        <taxon>Cellulomonas</taxon>
    </lineage>
</organism>
<evidence type="ECO:0000256" key="5">
    <source>
        <dbReference type="ARBA" id="ARBA00022989"/>
    </source>
</evidence>
<feature type="transmembrane region" description="Helical" evidence="7">
    <location>
        <begin position="175"/>
        <end position="194"/>
    </location>
</feature>
<evidence type="ECO:0000256" key="4">
    <source>
        <dbReference type="ARBA" id="ARBA00022840"/>
    </source>
</evidence>
<dbReference type="GO" id="GO:0140359">
    <property type="term" value="F:ABC-type transporter activity"/>
    <property type="evidence" value="ECO:0007669"/>
    <property type="project" value="InterPro"/>
</dbReference>
<dbReference type="GO" id="GO:0042883">
    <property type="term" value="P:cysteine transport"/>
    <property type="evidence" value="ECO:0007669"/>
    <property type="project" value="InterPro"/>
</dbReference>
<dbReference type="InterPro" id="IPR027417">
    <property type="entry name" value="P-loop_NTPase"/>
</dbReference>
<dbReference type="InterPro" id="IPR003593">
    <property type="entry name" value="AAA+_ATPase"/>
</dbReference>